<dbReference type="PROSITE" id="PS50110">
    <property type="entry name" value="RESPONSE_REGULATORY"/>
    <property type="match status" value="1"/>
</dbReference>
<evidence type="ECO:0000256" key="4">
    <source>
        <dbReference type="PROSITE-ProRule" id="PRU00169"/>
    </source>
</evidence>
<dbReference type="OrthoDB" id="9794370at2"/>
<dbReference type="PANTHER" id="PTHR43280">
    <property type="entry name" value="ARAC-FAMILY TRANSCRIPTIONAL REGULATOR"/>
    <property type="match status" value="1"/>
</dbReference>
<dbReference type="SUPFAM" id="SSF52172">
    <property type="entry name" value="CheY-like"/>
    <property type="match status" value="1"/>
</dbReference>
<evidence type="ECO:0000259" key="6">
    <source>
        <dbReference type="PROSITE" id="PS50110"/>
    </source>
</evidence>
<proteinExistence type="predicted"/>
<evidence type="ECO:0000256" key="1">
    <source>
        <dbReference type="ARBA" id="ARBA00023015"/>
    </source>
</evidence>
<dbReference type="SMART" id="SM00342">
    <property type="entry name" value="HTH_ARAC"/>
    <property type="match status" value="1"/>
</dbReference>
<dbReference type="Proteomes" id="UP000215509">
    <property type="component" value="Unassembled WGS sequence"/>
</dbReference>
<protein>
    <recommendedName>
        <fullName evidence="9">DNA-binding response regulator</fullName>
    </recommendedName>
</protein>
<keyword evidence="3" id="KW-0804">Transcription</keyword>
<name>A0A229UG30_9BACL</name>
<evidence type="ECO:0000256" key="3">
    <source>
        <dbReference type="ARBA" id="ARBA00023163"/>
    </source>
</evidence>
<dbReference type="PANTHER" id="PTHR43280:SF30">
    <property type="entry name" value="MMSAB OPERON REGULATORY PROTEIN"/>
    <property type="match status" value="1"/>
</dbReference>
<dbReference type="Gene3D" id="1.10.10.60">
    <property type="entry name" value="Homeodomain-like"/>
    <property type="match status" value="2"/>
</dbReference>
<dbReference type="InterPro" id="IPR020449">
    <property type="entry name" value="Tscrpt_reg_AraC-type_HTH"/>
</dbReference>
<evidence type="ECO:0000259" key="5">
    <source>
        <dbReference type="PROSITE" id="PS01124"/>
    </source>
</evidence>
<feature type="domain" description="Response regulatory" evidence="6">
    <location>
        <begin position="15"/>
        <end position="132"/>
    </location>
</feature>
<evidence type="ECO:0008006" key="9">
    <source>
        <dbReference type="Google" id="ProtNLM"/>
    </source>
</evidence>
<comment type="caution">
    <text evidence="7">The sequence shown here is derived from an EMBL/GenBank/DDBJ whole genome shotgun (WGS) entry which is preliminary data.</text>
</comment>
<keyword evidence="1" id="KW-0805">Transcription regulation</keyword>
<dbReference type="SMART" id="SM00448">
    <property type="entry name" value="REC"/>
    <property type="match status" value="1"/>
</dbReference>
<evidence type="ECO:0000256" key="2">
    <source>
        <dbReference type="ARBA" id="ARBA00023125"/>
    </source>
</evidence>
<dbReference type="CDD" id="cd17536">
    <property type="entry name" value="REC_YesN-like"/>
    <property type="match status" value="1"/>
</dbReference>
<accession>A0A229UG30</accession>
<evidence type="ECO:0000313" key="8">
    <source>
        <dbReference type="Proteomes" id="UP000215509"/>
    </source>
</evidence>
<gene>
    <name evidence="7" type="ORF">CF651_31380</name>
</gene>
<dbReference type="InterPro" id="IPR011006">
    <property type="entry name" value="CheY-like_superfamily"/>
</dbReference>
<dbReference type="InterPro" id="IPR001789">
    <property type="entry name" value="Sig_transdc_resp-reg_receiver"/>
</dbReference>
<dbReference type="PRINTS" id="PR00032">
    <property type="entry name" value="HTHARAC"/>
</dbReference>
<dbReference type="AlphaFoldDB" id="A0A229UG30"/>
<dbReference type="Pfam" id="PF12833">
    <property type="entry name" value="HTH_18"/>
    <property type="match status" value="1"/>
</dbReference>
<keyword evidence="4" id="KW-0597">Phosphoprotein</keyword>
<dbReference type="GO" id="GO:0043565">
    <property type="term" value="F:sequence-specific DNA binding"/>
    <property type="evidence" value="ECO:0007669"/>
    <property type="project" value="InterPro"/>
</dbReference>
<keyword evidence="8" id="KW-1185">Reference proteome</keyword>
<organism evidence="7 8">
    <name type="scientific">Paenibacillus rigui</name>
    <dbReference type="NCBI Taxonomy" id="554312"/>
    <lineage>
        <taxon>Bacteria</taxon>
        <taxon>Bacillati</taxon>
        <taxon>Bacillota</taxon>
        <taxon>Bacilli</taxon>
        <taxon>Bacillales</taxon>
        <taxon>Paenibacillaceae</taxon>
        <taxon>Paenibacillus</taxon>
    </lineage>
</organism>
<dbReference type="GO" id="GO:0000160">
    <property type="term" value="P:phosphorelay signal transduction system"/>
    <property type="evidence" value="ECO:0007669"/>
    <property type="project" value="InterPro"/>
</dbReference>
<dbReference type="InterPro" id="IPR009057">
    <property type="entry name" value="Homeodomain-like_sf"/>
</dbReference>
<dbReference type="PROSITE" id="PS01124">
    <property type="entry name" value="HTH_ARAC_FAMILY_2"/>
    <property type="match status" value="1"/>
</dbReference>
<dbReference type="EMBL" id="NMQW01000079">
    <property type="protein sequence ID" value="OXM82338.1"/>
    <property type="molecule type" value="Genomic_DNA"/>
</dbReference>
<keyword evidence="2" id="KW-0238">DNA-binding</keyword>
<sequence length="523" mass="59498">MKKLRLWKGGQRMTRIVLVEDEPLFRKGLAKMLSGSGTSWNVCGEAENGLEAEPMLAELQPDLVITDIRMPIMDGLELLKRTKARFPVIEFIVITGFQDFQYAQTALRCGALDLLVKPCGKEDIFEALHKVDALVAEKQARLRKEEMERQLLLDNTLRAIFLRFPYRSEAAAELEASLRSSKLILFQITDYSPTSKQYTKRDVPLLQFAVLNMINEWMDIHRAEGKLLLIESGRYALLADGRLEEEAICAAVRESVWRLLGLTVSSQCAGLIQSLGQLPDLYESSVEQAAMEERAGEARRGEAAYPINRARQQLISAQVAAFIHAGQMDALRQYLDQLIREICGMPTEAWKVEALSLGFALQDTARKQFELNPRLAELTGRIHKLHECRGVDAVRAWMLAETEQFMSRYGEWQEKHSRSAILKAARYMEENYAESLSLQQVAAQVHLNAAYFSHLFKKETGRSFVDYLIELRMEKAKQLLANTDMKITEVSGRIGYDLPNYFAKLFKQATGLSPKDYRKLYQG</sequence>
<dbReference type="SUPFAM" id="SSF46689">
    <property type="entry name" value="Homeodomain-like"/>
    <property type="match status" value="2"/>
</dbReference>
<dbReference type="InterPro" id="IPR018060">
    <property type="entry name" value="HTH_AraC"/>
</dbReference>
<reference evidence="7 8" key="1">
    <citation type="submission" date="2017-07" db="EMBL/GenBank/DDBJ databases">
        <title>Genome sequencing and assembly of Paenibacillus rigui.</title>
        <authorList>
            <person name="Mayilraj S."/>
        </authorList>
    </citation>
    <scope>NUCLEOTIDE SEQUENCE [LARGE SCALE GENOMIC DNA]</scope>
    <source>
        <strain evidence="7 8">JCM 16352</strain>
    </source>
</reference>
<evidence type="ECO:0000313" key="7">
    <source>
        <dbReference type="EMBL" id="OXM82338.1"/>
    </source>
</evidence>
<feature type="domain" description="HTH araC/xylS-type" evidence="5">
    <location>
        <begin position="422"/>
        <end position="520"/>
    </location>
</feature>
<dbReference type="Pfam" id="PF00072">
    <property type="entry name" value="Response_reg"/>
    <property type="match status" value="1"/>
</dbReference>
<feature type="modified residue" description="4-aspartylphosphate" evidence="4">
    <location>
        <position position="67"/>
    </location>
</feature>
<dbReference type="GO" id="GO:0003700">
    <property type="term" value="F:DNA-binding transcription factor activity"/>
    <property type="evidence" value="ECO:0007669"/>
    <property type="project" value="InterPro"/>
</dbReference>
<dbReference type="Gene3D" id="3.40.50.2300">
    <property type="match status" value="1"/>
</dbReference>